<accession>A0A0R3WW80</accession>
<dbReference type="STRING" id="6205.A0A0R3WW80"/>
<dbReference type="Gene3D" id="2.120.10.30">
    <property type="entry name" value="TolB, C-terminal domain"/>
    <property type="match status" value="1"/>
</dbReference>
<reference evidence="3" key="1">
    <citation type="submission" date="2017-02" db="UniProtKB">
        <authorList>
            <consortium name="WormBaseParasite"/>
        </authorList>
    </citation>
    <scope>IDENTIFICATION</scope>
</reference>
<name>A0A0R3WW80_HYDTA</name>
<evidence type="ECO:0000313" key="1">
    <source>
        <dbReference type="EMBL" id="VDM26056.1"/>
    </source>
</evidence>
<protein>
    <submittedName>
        <fullName evidence="3">WD_REPEATS_REGION domain-containing protein</fullName>
    </submittedName>
</protein>
<dbReference type="Proteomes" id="UP000274429">
    <property type="component" value="Unassembled WGS sequence"/>
</dbReference>
<keyword evidence="2" id="KW-1185">Reference proteome</keyword>
<dbReference type="InterPro" id="IPR011042">
    <property type="entry name" value="6-blade_b-propeller_TolB-like"/>
</dbReference>
<organism evidence="3">
    <name type="scientific">Hydatigena taeniaeformis</name>
    <name type="common">Feline tapeworm</name>
    <name type="synonym">Taenia taeniaeformis</name>
    <dbReference type="NCBI Taxonomy" id="6205"/>
    <lineage>
        <taxon>Eukaryota</taxon>
        <taxon>Metazoa</taxon>
        <taxon>Spiralia</taxon>
        <taxon>Lophotrochozoa</taxon>
        <taxon>Platyhelminthes</taxon>
        <taxon>Cestoda</taxon>
        <taxon>Eucestoda</taxon>
        <taxon>Cyclophyllidea</taxon>
        <taxon>Taeniidae</taxon>
        <taxon>Hydatigera</taxon>
    </lineage>
</organism>
<evidence type="ECO:0000313" key="3">
    <source>
        <dbReference type="WBParaSite" id="TTAC_0000502001-mRNA-1"/>
    </source>
</evidence>
<dbReference type="AlphaFoldDB" id="A0A0R3WW80"/>
<dbReference type="WBParaSite" id="TTAC_0000502001-mRNA-1">
    <property type="protein sequence ID" value="TTAC_0000502001-mRNA-1"/>
    <property type="gene ID" value="TTAC_0000502001"/>
</dbReference>
<evidence type="ECO:0000313" key="2">
    <source>
        <dbReference type="Proteomes" id="UP000274429"/>
    </source>
</evidence>
<dbReference type="OrthoDB" id="10018185at2759"/>
<dbReference type="EMBL" id="UYWX01005937">
    <property type="protein sequence ID" value="VDM26056.1"/>
    <property type="molecule type" value="Genomic_DNA"/>
</dbReference>
<proteinExistence type="predicted"/>
<gene>
    <name evidence="1" type="ORF">TTAC_LOCUS5006</name>
</gene>
<sequence>MEWGVDGVDGMKDSRTKGFLVAHSITLVPASGEGADGVEQVCVADRERAQIDCYDLNGRRLVQYGGSIFKPSVYAISFSPVYK</sequence>
<reference evidence="1 2" key="2">
    <citation type="submission" date="2018-11" db="EMBL/GenBank/DDBJ databases">
        <authorList>
            <consortium name="Pathogen Informatics"/>
        </authorList>
    </citation>
    <scope>NUCLEOTIDE SEQUENCE [LARGE SCALE GENOMIC DNA]</scope>
</reference>